<dbReference type="Proteomes" id="UP000663889">
    <property type="component" value="Unassembled WGS sequence"/>
</dbReference>
<dbReference type="AlphaFoldDB" id="A0A815TJN2"/>
<name>A0A815TJN2_9BILA</name>
<dbReference type="InterPro" id="IPR001478">
    <property type="entry name" value="PDZ"/>
</dbReference>
<organism evidence="3 4">
    <name type="scientific">Rotaria sordida</name>
    <dbReference type="NCBI Taxonomy" id="392033"/>
    <lineage>
        <taxon>Eukaryota</taxon>
        <taxon>Metazoa</taxon>
        <taxon>Spiralia</taxon>
        <taxon>Gnathifera</taxon>
        <taxon>Rotifera</taxon>
        <taxon>Eurotatoria</taxon>
        <taxon>Bdelloidea</taxon>
        <taxon>Philodinida</taxon>
        <taxon>Philodinidae</taxon>
        <taxon>Rotaria</taxon>
    </lineage>
</organism>
<dbReference type="SMART" id="SM00228">
    <property type="entry name" value="PDZ"/>
    <property type="match status" value="1"/>
</dbReference>
<feature type="domain" description="PDZ" evidence="2">
    <location>
        <begin position="40"/>
        <end position="105"/>
    </location>
</feature>
<dbReference type="InterPro" id="IPR036034">
    <property type="entry name" value="PDZ_sf"/>
</dbReference>
<evidence type="ECO:0000313" key="3">
    <source>
        <dbReference type="EMBL" id="CAF1509507.1"/>
    </source>
</evidence>
<dbReference type="Pfam" id="PF00595">
    <property type="entry name" value="PDZ"/>
    <property type="match status" value="1"/>
</dbReference>
<evidence type="ECO:0000256" key="1">
    <source>
        <dbReference type="SAM" id="MobiDB-lite"/>
    </source>
</evidence>
<evidence type="ECO:0000313" key="4">
    <source>
        <dbReference type="Proteomes" id="UP000663889"/>
    </source>
</evidence>
<dbReference type="CDD" id="cd00136">
    <property type="entry name" value="PDZ_canonical"/>
    <property type="match status" value="1"/>
</dbReference>
<dbReference type="PROSITE" id="PS50106">
    <property type="entry name" value="PDZ"/>
    <property type="match status" value="1"/>
</dbReference>
<evidence type="ECO:0000259" key="2">
    <source>
        <dbReference type="PROSITE" id="PS50106"/>
    </source>
</evidence>
<dbReference type="SUPFAM" id="SSF50156">
    <property type="entry name" value="PDZ domain-like"/>
    <property type="match status" value="1"/>
</dbReference>
<feature type="compositionally biased region" description="Polar residues" evidence="1">
    <location>
        <begin position="1"/>
        <end position="12"/>
    </location>
</feature>
<comment type="caution">
    <text evidence="3">The sequence shown here is derived from an EMBL/GenBank/DDBJ whole genome shotgun (WGS) entry which is preliminary data.</text>
</comment>
<sequence>MTPSESPNLTKVQENQQQTETSQSDMDIIPSSIQGEEIHVVHLCRTTDYDGYGFRLQYNKSYFLVHEIENDSPAAKSGLQVNDIILSLNQQLTEDMSHATFVELLTDNSNLDCIVQPFEKFLHSNHPATLKRQAISIISTDHNNDDKKTLKMRFFNAWRKLIRR</sequence>
<gene>
    <name evidence="3" type="ORF">SEV965_LOCUS36484</name>
</gene>
<proteinExistence type="predicted"/>
<dbReference type="Gene3D" id="2.30.42.10">
    <property type="match status" value="1"/>
</dbReference>
<feature type="region of interest" description="Disordered" evidence="1">
    <location>
        <begin position="1"/>
        <end position="26"/>
    </location>
</feature>
<feature type="compositionally biased region" description="Low complexity" evidence="1">
    <location>
        <begin position="13"/>
        <end position="24"/>
    </location>
</feature>
<reference evidence="3" key="1">
    <citation type="submission" date="2021-02" db="EMBL/GenBank/DDBJ databases">
        <authorList>
            <person name="Nowell W R."/>
        </authorList>
    </citation>
    <scope>NUCLEOTIDE SEQUENCE</scope>
</reference>
<dbReference type="EMBL" id="CAJNOU010006657">
    <property type="protein sequence ID" value="CAF1509507.1"/>
    <property type="molecule type" value="Genomic_DNA"/>
</dbReference>
<accession>A0A815TJN2</accession>
<protein>
    <recommendedName>
        <fullName evidence="2">PDZ domain-containing protein</fullName>
    </recommendedName>
</protein>